<dbReference type="AlphaFoldDB" id="A0A1H2U3C8"/>
<organism evidence="11 12">
    <name type="scientific">Albimonas donghaensis</name>
    <dbReference type="NCBI Taxonomy" id="356660"/>
    <lineage>
        <taxon>Bacteria</taxon>
        <taxon>Pseudomonadati</taxon>
        <taxon>Pseudomonadota</taxon>
        <taxon>Alphaproteobacteria</taxon>
        <taxon>Rhodobacterales</taxon>
        <taxon>Paracoccaceae</taxon>
        <taxon>Albimonas</taxon>
    </lineage>
</organism>
<keyword evidence="5 9" id="KW-0812">Transmembrane</keyword>
<evidence type="ECO:0000256" key="9">
    <source>
        <dbReference type="RuleBase" id="RU363032"/>
    </source>
</evidence>
<evidence type="ECO:0000256" key="8">
    <source>
        <dbReference type="ARBA" id="ARBA00023136"/>
    </source>
</evidence>
<evidence type="ECO:0000256" key="5">
    <source>
        <dbReference type="ARBA" id="ARBA00022692"/>
    </source>
</evidence>
<keyword evidence="4" id="KW-1003">Cell membrane</keyword>
<dbReference type="OrthoDB" id="9787841at2"/>
<feature type="domain" description="ABC transmembrane type-1" evidence="10">
    <location>
        <begin position="24"/>
        <end position="211"/>
    </location>
</feature>
<dbReference type="PROSITE" id="PS50928">
    <property type="entry name" value="ABC_TM1"/>
    <property type="match status" value="1"/>
</dbReference>
<protein>
    <submittedName>
        <fullName evidence="11">Amino acid ABC transporter membrane protein 1, PAAT family</fullName>
    </submittedName>
</protein>
<feature type="transmembrane region" description="Helical" evidence="9">
    <location>
        <begin position="58"/>
        <end position="82"/>
    </location>
</feature>
<evidence type="ECO:0000313" key="11">
    <source>
        <dbReference type="EMBL" id="SDW50089.1"/>
    </source>
</evidence>
<keyword evidence="12" id="KW-1185">Reference proteome</keyword>
<dbReference type="Proteomes" id="UP000199118">
    <property type="component" value="Unassembled WGS sequence"/>
</dbReference>
<evidence type="ECO:0000256" key="6">
    <source>
        <dbReference type="ARBA" id="ARBA00022970"/>
    </source>
</evidence>
<dbReference type="GO" id="GO:0043190">
    <property type="term" value="C:ATP-binding cassette (ABC) transporter complex"/>
    <property type="evidence" value="ECO:0007669"/>
    <property type="project" value="InterPro"/>
</dbReference>
<dbReference type="PANTHER" id="PTHR30614:SF0">
    <property type="entry name" value="L-CYSTINE TRANSPORT SYSTEM PERMEASE PROTEIN TCYL"/>
    <property type="match status" value="1"/>
</dbReference>
<dbReference type="NCBIfam" id="TIGR01726">
    <property type="entry name" value="HEQRo_perm_3TM"/>
    <property type="match status" value="1"/>
</dbReference>
<dbReference type="Gene3D" id="1.10.3720.10">
    <property type="entry name" value="MetI-like"/>
    <property type="match status" value="1"/>
</dbReference>
<accession>A0A1H2U3C8</accession>
<evidence type="ECO:0000313" key="12">
    <source>
        <dbReference type="Proteomes" id="UP000199118"/>
    </source>
</evidence>
<proteinExistence type="inferred from homology"/>
<evidence type="ECO:0000256" key="2">
    <source>
        <dbReference type="ARBA" id="ARBA00010072"/>
    </source>
</evidence>
<dbReference type="InterPro" id="IPR035906">
    <property type="entry name" value="MetI-like_sf"/>
</dbReference>
<dbReference type="STRING" id="356660.SAMN05444336_1011192"/>
<evidence type="ECO:0000259" key="10">
    <source>
        <dbReference type="PROSITE" id="PS50928"/>
    </source>
</evidence>
<name>A0A1H2U3C8_9RHOB</name>
<comment type="similarity">
    <text evidence="2">Belongs to the binding-protein-dependent transport system permease family. HisMQ subfamily.</text>
</comment>
<gene>
    <name evidence="11" type="ORF">SAMN05444336_1011192</name>
</gene>
<dbReference type="PANTHER" id="PTHR30614">
    <property type="entry name" value="MEMBRANE COMPONENT OF AMINO ACID ABC TRANSPORTER"/>
    <property type="match status" value="1"/>
</dbReference>
<dbReference type="GO" id="GO:0022857">
    <property type="term" value="F:transmembrane transporter activity"/>
    <property type="evidence" value="ECO:0007669"/>
    <property type="project" value="InterPro"/>
</dbReference>
<reference evidence="11 12" key="1">
    <citation type="submission" date="2016-10" db="EMBL/GenBank/DDBJ databases">
        <authorList>
            <person name="de Groot N.N."/>
        </authorList>
    </citation>
    <scope>NUCLEOTIDE SEQUENCE [LARGE SCALE GENOMIC DNA]</scope>
    <source>
        <strain evidence="11 12">DSM 17890</strain>
    </source>
</reference>
<dbReference type="Pfam" id="PF00528">
    <property type="entry name" value="BPD_transp_1"/>
    <property type="match status" value="1"/>
</dbReference>
<dbReference type="SUPFAM" id="SSF161098">
    <property type="entry name" value="MetI-like"/>
    <property type="match status" value="1"/>
</dbReference>
<dbReference type="InterPro" id="IPR010065">
    <property type="entry name" value="AA_ABC_transptr_permease_3TM"/>
</dbReference>
<keyword evidence="8 9" id="KW-0472">Membrane</keyword>
<feature type="transmembrane region" description="Helical" evidence="9">
    <location>
        <begin position="88"/>
        <end position="108"/>
    </location>
</feature>
<keyword evidence="7 9" id="KW-1133">Transmembrane helix</keyword>
<feature type="transmembrane region" description="Helical" evidence="9">
    <location>
        <begin position="193"/>
        <end position="214"/>
    </location>
</feature>
<feature type="transmembrane region" description="Helical" evidence="9">
    <location>
        <begin position="20"/>
        <end position="46"/>
    </location>
</feature>
<dbReference type="InterPro" id="IPR000515">
    <property type="entry name" value="MetI-like"/>
</dbReference>
<keyword evidence="6" id="KW-0029">Amino-acid transport</keyword>
<dbReference type="GO" id="GO:0006865">
    <property type="term" value="P:amino acid transport"/>
    <property type="evidence" value="ECO:0007669"/>
    <property type="project" value="UniProtKB-KW"/>
</dbReference>
<dbReference type="EMBL" id="FNMZ01000001">
    <property type="protein sequence ID" value="SDW50089.1"/>
    <property type="molecule type" value="Genomic_DNA"/>
</dbReference>
<keyword evidence="3 9" id="KW-0813">Transport</keyword>
<comment type="subcellular location">
    <subcellularLocation>
        <location evidence="1">Cell inner membrane</location>
        <topology evidence="1">Multi-pass membrane protein</topology>
    </subcellularLocation>
    <subcellularLocation>
        <location evidence="9">Cell membrane</location>
        <topology evidence="9">Multi-pass membrane protein</topology>
    </subcellularLocation>
</comment>
<sequence>MDFSDAFLNATVLQKYAPSILSGVWVTLYLSAIIVVAGTALGLILACIRACGWKAVNFVIIVYADILRALPPLVLILIAYFGLPGVGVLWSSNLVLFIVLTLILAAFAEEIFWAGITSVGKGQWEASRSTGLGFAQTLFWVVLPQGVRMGLPPLTNRAIAVTKMTALGSVIGVPDILNQATTAQSFSGNASPLTLAALAYVALFLPFVLLARWLETRFAWKRT</sequence>
<dbReference type="CDD" id="cd06261">
    <property type="entry name" value="TM_PBP2"/>
    <property type="match status" value="1"/>
</dbReference>
<dbReference type="InterPro" id="IPR043429">
    <property type="entry name" value="ArtM/GltK/GlnP/TcyL/YhdX-like"/>
</dbReference>
<evidence type="ECO:0000256" key="1">
    <source>
        <dbReference type="ARBA" id="ARBA00004429"/>
    </source>
</evidence>
<evidence type="ECO:0000256" key="3">
    <source>
        <dbReference type="ARBA" id="ARBA00022448"/>
    </source>
</evidence>
<evidence type="ECO:0000256" key="7">
    <source>
        <dbReference type="ARBA" id="ARBA00022989"/>
    </source>
</evidence>
<evidence type="ECO:0000256" key="4">
    <source>
        <dbReference type="ARBA" id="ARBA00022475"/>
    </source>
</evidence>
<dbReference type="RefSeq" id="WP_092680146.1">
    <property type="nucleotide sequence ID" value="NZ_FNMZ01000001.1"/>
</dbReference>